<reference evidence="2 3" key="1">
    <citation type="submission" date="2014-02" db="EMBL/GenBank/DDBJ databases">
        <title>The small core and large imbalanced accessory genome model reveals a collaborative survival strategy of Sorangium cellulosum strains in nature.</title>
        <authorList>
            <person name="Han K."/>
            <person name="Peng R."/>
            <person name="Blom J."/>
            <person name="Li Y.-Z."/>
        </authorList>
    </citation>
    <scope>NUCLEOTIDE SEQUENCE [LARGE SCALE GENOMIC DNA]</scope>
    <source>
        <strain evidence="2 3">So0149</strain>
    </source>
</reference>
<accession>A0A150T3K9</accession>
<evidence type="ECO:0000313" key="3">
    <source>
        <dbReference type="Proteomes" id="UP000075515"/>
    </source>
</evidence>
<name>A0A150T3K9_SORCE</name>
<protein>
    <recommendedName>
        <fullName evidence="4">DUF3592 domain-containing protein</fullName>
    </recommendedName>
</protein>
<comment type="caution">
    <text evidence="2">The sequence shown here is derived from an EMBL/GenBank/DDBJ whole genome shotgun (WGS) entry which is preliminary data.</text>
</comment>
<keyword evidence="1" id="KW-0812">Transmembrane</keyword>
<gene>
    <name evidence="2" type="ORF">BE18_12945</name>
</gene>
<evidence type="ECO:0000313" key="2">
    <source>
        <dbReference type="EMBL" id="KYF82962.1"/>
    </source>
</evidence>
<evidence type="ECO:0000256" key="1">
    <source>
        <dbReference type="SAM" id="Phobius"/>
    </source>
</evidence>
<dbReference type="EMBL" id="JEMC01003201">
    <property type="protein sequence ID" value="KYF82962.1"/>
    <property type="molecule type" value="Genomic_DNA"/>
</dbReference>
<keyword evidence="1" id="KW-1133">Transmembrane helix</keyword>
<organism evidence="2 3">
    <name type="scientific">Sorangium cellulosum</name>
    <name type="common">Polyangium cellulosum</name>
    <dbReference type="NCBI Taxonomy" id="56"/>
    <lineage>
        <taxon>Bacteria</taxon>
        <taxon>Pseudomonadati</taxon>
        <taxon>Myxococcota</taxon>
        <taxon>Polyangia</taxon>
        <taxon>Polyangiales</taxon>
        <taxon>Polyangiaceae</taxon>
        <taxon>Sorangium</taxon>
    </lineage>
</organism>
<dbReference type="Proteomes" id="UP000075515">
    <property type="component" value="Unassembled WGS sequence"/>
</dbReference>
<dbReference type="AlphaFoldDB" id="A0A150T3K9"/>
<sequence length="147" mass="15942">MIIAGVLLALLGLLFGAASVSDGAYAVLSAHLGKNRAALGQVAFFCLLMGAILFFWGKVNARTARIRASGLPGKALITKFDDTGVTTNRDPVVTLHLHVMLENREPYTAVIRHSVPRLRVGQLTSKEPVAVKVDPEDPKRIVIEWDQ</sequence>
<keyword evidence="1" id="KW-0472">Membrane</keyword>
<feature type="transmembrane region" description="Helical" evidence="1">
    <location>
        <begin position="39"/>
        <end position="57"/>
    </location>
</feature>
<proteinExistence type="predicted"/>
<evidence type="ECO:0008006" key="4">
    <source>
        <dbReference type="Google" id="ProtNLM"/>
    </source>
</evidence>